<dbReference type="RefSeq" id="WP_007065383.1">
    <property type="nucleotide sequence ID" value="NZ_DS022272.1"/>
</dbReference>
<name>Q0G264_9HYPH</name>
<keyword evidence="3" id="KW-1185">Reference proteome</keyword>
<protein>
    <submittedName>
        <fullName evidence="2">Uncharacterized protein</fullName>
    </submittedName>
</protein>
<dbReference type="PROSITE" id="PS51257">
    <property type="entry name" value="PROKAR_LIPOPROTEIN"/>
    <property type="match status" value="1"/>
</dbReference>
<keyword evidence="1" id="KW-0732">Signal</keyword>
<evidence type="ECO:0000256" key="1">
    <source>
        <dbReference type="SAM" id="SignalP"/>
    </source>
</evidence>
<feature type="chain" id="PRO_5004172176" evidence="1">
    <location>
        <begin position="26"/>
        <end position="159"/>
    </location>
</feature>
<evidence type="ECO:0000313" key="3">
    <source>
        <dbReference type="Proteomes" id="UP000004310"/>
    </source>
</evidence>
<dbReference type="Proteomes" id="UP000004310">
    <property type="component" value="Unassembled WGS sequence"/>
</dbReference>
<sequence length="159" mass="17227">MSVKISVIAISMATAFCFHTVPASAQATAIVSGCMSPPNAGIFTPCQKSGYKLQDSTGGLFETVELAIQAGIAERVAILRQSTLEKLDAQNAEISALRNEIVVLRGSLSDLYESEMAVIRTQLLEKIARLPIELVSDEEAYRVLKERLISDLGEVLSKR</sequence>
<accession>Q0G264</accession>
<feature type="signal peptide" evidence="1">
    <location>
        <begin position="1"/>
        <end position="25"/>
    </location>
</feature>
<gene>
    <name evidence="2" type="ORF">FP2506_01165</name>
</gene>
<proteinExistence type="predicted"/>
<organism evidence="2 3">
    <name type="scientific">Fulvimarina pelagi HTCC2506</name>
    <dbReference type="NCBI Taxonomy" id="314231"/>
    <lineage>
        <taxon>Bacteria</taxon>
        <taxon>Pseudomonadati</taxon>
        <taxon>Pseudomonadota</taxon>
        <taxon>Alphaproteobacteria</taxon>
        <taxon>Hyphomicrobiales</taxon>
        <taxon>Aurantimonadaceae</taxon>
        <taxon>Fulvimarina</taxon>
    </lineage>
</organism>
<dbReference type="HOGENOM" id="CLU_1658274_0_0_5"/>
<comment type="caution">
    <text evidence="2">The sequence shown here is derived from an EMBL/GenBank/DDBJ whole genome shotgun (WGS) entry which is preliminary data.</text>
</comment>
<reference evidence="2 3" key="1">
    <citation type="journal article" date="2010" name="J. Bacteriol.">
        <title>Genome sequence of Fulvimarina pelagi HTCC2506T, a Mn(II)-oxidizing alphaproteobacterium possessing an aerobic anoxygenic photosynthetic gene cluster and Xanthorhodopsin.</title>
        <authorList>
            <person name="Kang I."/>
            <person name="Oh H.M."/>
            <person name="Lim S.I."/>
            <person name="Ferriera S."/>
            <person name="Giovannoni S.J."/>
            <person name="Cho J.C."/>
        </authorList>
    </citation>
    <scope>NUCLEOTIDE SEQUENCE [LARGE SCALE GENOMIC DNA]</scope>
    <source>
        <strain evidence="2 3">HTCC2506</strain>
    </source>
</reference>
<dbReference type="AlphaFoldDB" id="Q0G264"/>
<dbReference type="EMBL" id="AATP01000003">
    <property type="protein sequence ID" value="EAU41334.1"/>
    <property type="molecule type" value="Genomic_DNA"/>
</dbReference>
<evidence type="ECO:0000313" key="2">
    <source>
        <dbReference type="EMBL" id="EAU41334.1"/>
    </source>
</evidence>